<comment type="caution">
    <text evidence="1">The sequence shown here is derived from an EMBL/GenBank/DDBJ whole genome shotgun (WGS) entry which is preliminary data.</text>
</comment>
<proteinExistence type="predicted"/>
<dbReference type="AlphaFoldDB" id="A0AAN6ZKZ9"/>
<dbReference type="RefSeq" id="XP_062636506.1">
    <property type="nucleotide sequence ID" value="XM_062780897.1"/>
</dbReference>
<gene>
    <name evidence="1" type="ORF">C8A04DRAFT_29151</name>
</gene>
<organism evidence="1 2">
    <name type="scientific">Dichotomopilus funicola</name>
    <dbReference type="NCBI Taxonomy" id="1934379"/>
    <lineage>
        <taxon>Eukaryota</taxon>
        <taxon>Fungi</taxon>
        <taxon>Dikarya</taxon>
        <taxon>Ascomycota</taxon>
        <taxon>Pezizomycotina</taxon>
        <taxon>Sordariomycetes</taxon>
        <taxon>Sordariomycetidae</taxon>
        <taxon>Sordariales</taxon>
        <taxon>Chaetomiaceae</taxon>
        <taxon>Dichotomopilus</taxon>
    </lineage>
</organism>
<protein>
    <submittedName>
        <fullName evidence="1">Uncharacterized protein</fullName>
    </submittedName>
</protein>
<dbReference type="Proteomes" id="UP001302676">
    <property type="component" value="Unassembled WGS sequence"/>
</dbReference>
<reference evidence="1" key="1">
    <citation type="journal article" date="2023" name="Mol. Phylogenet. Evol.">
        <title>Genome-scale phylogeny and comparative genomics of the fungal order Sordariales.</title>
        <authorList>
            <person name="Hensen N."/>
            <person name="Bonometti L."/>
            <person name="Westerberg I."/>
            <person name="Brannstrom I.O."/>
            <person name="Guillou S."/>
            <person name="Cros-Aarteil S."/>
            <person name="Calhoun S."/>
            <person name="Haridas S."/>
            <person name="Kuo A."/>
            <person name="Mondo S."/>
            <person name="Pangilinan J."/>
            <person name="Riley R."/>
            <person name="LaButti K."/>
            <person name="Andreopoulos B."/>
            <person name="Lipzen A."/>
            <person name="Chen C."/>
            <person name="Yan M."/>
            <person name="Daum C."/>
            <person name="Ng V."/>
            <person name="Clum A."/>
            <person name="Steindorff A."/>
            <person name="Ohm R.A."/>
            <person name="Martin F."/>
            <person name="Silar P."/>
            <person name="Natvig D.O."/>
            <person name="Lalanne C."/>
            <person name="Gautier V."/>
            <person name="Ament-Velasquez S.L."/>
            <person name="Kruys A."/>
            <person name="Hutchinson M.I."/>
            <person name="Powell A.J."/>
            <person name="Barry K."/>
            <person name="Miller A.N."/>
            <person name="Grigoriev I.V."/>
            <person name="Debuchy R."/>
            <person name="Gladieux P."/>
            <person name="Hiltunen Thoren M."/>
            <person name="Johannesson H."/>
        </authorList>
    </citation>
    <scope>NUCLEOTIDE SEQUENCE</scope>
    <source>
        <strain evidence="1">CBS 141.50</strain>
    </source>
</reference>
<keyword evidence="2" id="KW-1185">Reference proteome</keyword>
<reference evidence="1" key="2">
    <citation type="submission" date="2023-05" db="EMBL/GenBank/DDBJ databases">
        <authorList>
            <consortium name="Lawrence Berkeley National Laboratory"/>
            <person name="Steindorff A."/>
            <person name="Hensen N."/>
            <person name="Bonometti L."/>
            <person name="Westerberg I."/>
            <person name="Brannstrom I.O."/>
            <person name="Guillou S."/>
            <person name="Cros-Aarteil S."/>
            <person name="Calhoun S."/>
            <person name="Haridas S."/>
            <person name="Kuo A."/>
            <person name="Mondo S."/>
            <person name="Pangilinan J."/>
            <person name="Riley R."/>
            <person name="Labutti K."/>
            <person name="Andreopoulos B."/>
            <person name="Lipzen A."/>
            <person name="Chen C."/>
            <person name="Yanf M."/>
            <person name="Daum C."/>
            <person name="Ng V."/>
            <person name="Clum A."/>
            <person name="Ohm R."/>
            <person name="Martin F."/>
            <person name="Silar P."/>
            <person name="Natvig D."/>
            <person name="Lalanne C."/>
            <person name="Gautier V."/>
            <person name="Ament-Velasquez S.L."/>
            <person name="Kruys A."/>
            <person name="Hutchinson M.I."/>
            <person name="Powell A.J."/>
            <person name="Barry K."/>
            <person name="Miller A.N."/>
            <person name="Grigoriev I.V."/>
            <person name="Debuchy R."/>
            <person name="Gladieux P."/>
            <person name="Thoren M.H."/>
            <person name="Johannesson H."/>
        </authorList>
    </citation>
    <scope>NUCLEOTIDE SEQUENCE</scope>
    <source>
        <strain evidence="1">CBS 141.50</strain>
    </source>
</reference>
<evidence type="ECO:0000313" key="2">
    <source>
        <dbReference type="Proteomes" id="UP001302676"/>
    </source>
</evidence>
<name>A0AAN6ZKZ9_9PEZI</name>
<evidence type="ECO:0000313" key="1">
    <source>
        <dbReference type="EMBL" id="KAK4143135.1"/>
    </source>
</evidence>
<dbReference type="GeneID" id="87817510"/>
<sequence>MPATLQVHQQPRPQVIHGEKMNPPIEIQAIIPSNSPGFTNIGNLTAMAAVYDNNDNPLQYHEYEGVWGTRAPGVQTVGGNKVVTFTFPDLKIDRLGTLYVRVAVHYTDAQGSVVLSSDDSWKFMVE</sequence>
<dbReference type="EMBL" id="MU853589">
    <property type="protein sequence ID" value="KAK4143135.1"/>
    <property type="molecule type" value="Genomic_DNA"/>
</dbReference>
<accession>A0AAN6ZKZ9</accession>